<dbReference type="GO" id="GO:0003964">
    <property type="term" value="F:RNA-directed DNA polymerase activity"/>
    <property type="evidence" value="ECO:0007669"/>
    <property type="project" value="UniProtKB-KW"/>
</dbReference>
<dbReference type="PANTHER" id="PTHR19446">
    <property type="entry name" value="REVERSE TRANSCRIPTASES"/>
    <property type="match status" value="1"/>
</dbReference>
<evidence type="ECO:0000313" key="7">
    <source>
        <dbReference type="Proteomes" id="UP000186817"/>
    </source>
</evidence>
<feature type="region of interest" description="Disordered" evidence="2">
    <location>
        <begin position="1253"/>
        <end position="1285"/>
    </location>
</feature>
<dbReference type="Pfam" id="PF00075">
    <property type="entry name" value="RNase_H"/>
    <property type="match status" value="1"/>
</dbReference>
<evidence type="ECO:0000259" key="3">
    <source>
        <dbReference type="PROSITE" id="PS50157"/>
    </source>
</evidence>
<dbReference type="OrthoDB" id="419781at2759"/>
<feature type="domain" description="C2H2-type" evidence="3">
    <location>
        <begin position="89"/>
        <end position="117"/>
    </location>
</feature>
<name>A0A1Q9C3B5_SYMMI</name>
<dbReference type="InterPro" id="IPR000477">
    <property type="entry name" value="RT_dom"/>
</dbReference>
<dbReference type="SUPFAM" id="SSF53098">
    <property type="entry name" value="Ribonuclease H-like"/>
    <property type="match status" value="1"/>
</dbReference>
<dbReference type="InterPro" id="IPR013087">
    <property type="entry name" value="Znf_C2H2_type"/>
</dbReference>
<dbReference type="PROSITE" id="PS00028">
    <property type="entry name" value="ZINC_FINGER_C2H2_1"/>
    <property type="match status" value="1"/>
</dbReference>
<protein>
    <submittedName>
        <fullName evidence="6">LINE-1 reverse transcriptase-like</fullName>
    </submittedName>
</protein>
<dbReference type="SUPFAM" id="SSF56219">
    <property type="entry name" value="DNase I-like"/>
    <property type="match status" value="1"/>
</dbReference>
<dbReference type="PROSITE" id="PS50878">
    <property type="entry name" value="RT_POL"/>
    <property type="match status" value="1"/>
</dbReference>
<dbReference type="InterPro" id="IPR036397">
    <property type="entry name" value="RNaseH_sf"/>
</dbReference>
<dbReference type="InterPro" id="IPR043502">
    <property type="entry name" value="DNA/RNA_pol_sf"/>
</dbReference>
<dbReference type="Gene3D" id="3.60.10.10">
    <property type="entry name" value="Endonuclease/exonuclease/phosphatase"/>
    <property type="match status" value="1"/>
</dbReference>
<dbReference type="Pfam" id="PF00078">
    <property type="entry name" value="RVT_1"/>
    <property type="match status" value="1"/>
</dbReference>
<sequence>MWNVSLAHALSKPACFFLRVIEAARPCSPSTPERSSIPQPFAAYIGASHTRLLAGTLEGIMPETMEISDAAKSGDGTTTNVGIKMTGTFQCPECRQKFDSEKAKQLHWKFIHDPNRCTRAVFVAKVDSTRWVAMSDSAEKVELLPALSVPASDRPASGEFDKEVDIPKLEALLKDYVFSQSIGTLNPPKFGKVLAAKSMRDSKEDLCVLYSVESSGPADRPPYEAFDEPDIFEEVVYVTDYMSSSQDDSSSDPRSSPQLAGDVAAASVLLQCLQASKSNHSENGAAQLQNGHWAAGWKPSKELADAIEALAEEARRALPDVTVGLLVANGDSTISKMTLWPGAAKAEPYDEMRDEKGGVLWRSQFQTPSYQAVQSEYWDYQRRTKRSAPTPAQSAMTTPQEGDVPMQTGAQDPEQPPSLVQPFAFEEATAVGLTAAEFGVNINDHTAVNAWLLEPVQNKKQMMAMMSAYHRKVIRPEYYNLVLQLESALKTIDDKVFVAKRELEWMASENRQAQKHHSGLQIITSGWPNYMKPEQRHYMLNWMFSTTPKIRTFVEARGFTLDGTANELGKFMNVLQQDPVTIPQQDQFYSTMTMLTFKSWDTRSAFLERFGGSSGTPLYQDESTPVQGKHIRVTPAAPQWQRKLELPLRVLIACINAHPDHTSSTRLTILWKTLTLMEPAADLEFKEDAKAWARLFYSSENGKFVGRLEVTQELFQVLNSAPTTPHPEHETLWMQQWNAMVWGSSFELDQAEAASYTQAKAESGTTGKGISKGKGKRHWSSTMVHNSYFCPYPFELQVVQVSAVAYCWDELCDKKNVPQQKDLFEYLGYCLTIWAQVLTSRSLECEVVPQCHSVAAATQTTQEAEGLDFEAIREPFWEQLQDHVSNIPQPEPVLVTGDFNVRFQAKHRNDGHCLGPFVYGKGPSFIDHSASSNRTLCRSFLHNQNLVEAASYKTPDLLKHITYRDKAAPPSDWSQFVLDPIPLQQIYTKLEVRLGELALDVSSKVRAYLTNESLLPPPTIPPQVDPIRFQRLDHCFVRHQWLNSVRSCRSLPFAGYPSDHYPLVTEVQVKLAKRSKAIRPHRRLNLTKVTESEKEAFNASLRKHLTGDSADPIPEDHSAAIHIFTDGSGTGGRCTAKSPAGWGFCYHTGEDWHDASGPVVTSSDHPCYVGAEVGSNNTGEVTAILEAVLHAIDHSFRRIVIHSDSAWAINCIKGKWRPKRHKALINYTRYLLRLLPFHSLEWIKAHAGHEGNERADALANRGKTQAARQGTSSQYPDPDHTAPARNSEVTFDQAIQCAAKEVFESKKLSARKPWITEATLEKLSAAKAAEASSDHSARLLFNQAKRSAKKDKVKWIHDQLLADPASNHSTVWQTVRRQKQGFRGRKSHLIVSGKPVPWTKTHEAFRDHLEQKQWAKNPRSEEFAAQLKLRPHLFDQSPDLGPFSLEELQQALSQTAKGKAPGPDGIEADLFKLLDHTSELALLDLYNQARSSGSGPETWTEATVVSIFKGKGTDTDPANYRPISLLNASYKIFAAMLKNRISVHCESKLRQTQFGFRPHRGTKHPLFILRRSMEWASMTGRDLHLLFLDWKQAFDSVDHLSMMTALRRFGLHPTELELISSFYAAATFGTQGFSDHTAKGAFCSGIRQGCPLSPYLFIIVLSVVLHDVDDALLSKGVPTNVWSVNHPFFDLEYAYDTLLFSLTTPQGQSMLHALESEALLYGMSLNQSKTELLTNPAFQEPKWCFLNGDPVPTTEVVKYLGSHVSWTKAFDTAFSHRRALAEEAHKKLRLVWNSSLPRNEKLKIFQAVFIPTLIYGLDSLTLTTPHLKRIDAFYIRFLRRIVGIKASFYSREIWHQKIGHCRAAYAGVIKEMDQILNRKPSINDFKAESEILGTLDIALGVRDGALELMPSLRKCFKGDNRLYHIPRMLTQPEAAKITAGVAQRAQALRRLVMDVNSRKEMKVGQLSCVRSGALPRDVFNRIAARAGEQWTQNLVQKEADSKKLYWNIWYGPDIIRGPCEHGHEFYVVEDNLGYVGGFGDLPLARQVLLGEANGSKGFPELKPHLEPANAERLYEEMANHYKRQVAEGEKVVVLYYPRSVRDDNEDRRLVTLLRQKGLVPVQLPDEKGPREDQPRLLVRHGRVLLAPAKAATSQKDLGSDRRSRSPVRRRGSPVKQPAPHEEPVGLVVLLSEPTDVQPGHPSTKLRSAIDEARSRISAYEEMEKKEVMKASRNEKSLVSMKAKVEFLDTDGNKSSLQMKGGKLIWTWTDKNTNQSERIDGPIRYNAGSGRLTFGESYHYKPDAEGLKKLEQAWQMSDHPIEVWTLEGSVAVAAQTVQCRSSQPPIVYLLGGYKGVPQISCSLMGSTFVLTSRSRLTALGDSRCMISLDYGLDWDGLVSGTVVPVCNEEETPTRQLSGCTCSVSCRSGKAERARRCAAELREAVESVGQVIGERDSKNARDQLFRVLRRDDKEGWQRLMEGKQGAGSSKIKEPCQKRQWCSHANVLKGTGLLCGRLDAQVANGPGLILVEDKELCSYMDQLIRHYLGEEVVLRTWEADLIHSVFDIPSALATKWNSRLHPSTQPNVVVKRVDGRGGNAVWVGAKLPRQENLVDGQITDLRGPAFITSSDEALSGGVAISPVLWGRGVPADSSNGLLGLAQKVNISDAGFEFAVATATLC</sequence>
<evidence type="ECO:0000313" key="6">
    <source>
        <dbReference type="EMBL" id="OLP77411.1"/>
    </source>
</evidence>
<gene>
    <name evidence="6" type="ORF">AK812_SmicGene42529</name>
</gene>
<keyword evidence="6" id="KW-0808">Transferase</keyword>
<dbReference type="InterPro" id="IPR036691">
    <property type="entry name" value="Endo/exonu/phosph_ase_sf"/>
</dbReference>
<dbReference type="SUPFAM" id="SSF56672">
    <property type="entry name" value="DNA/RNA polymerases"/>
    <property type="match status" value="1"/>
</dbReference>
<reference evidence="6 7" key="1">
    <citation type="submission" date="2016-02" db="EMBL/GenBank/DDBJ databases">
        <title>Genome analysis of coral dinoflagellate symbionts highlights evolutionary adaptations to a symbiotic lifestyle.</title>
        <authorList>
            <person name="Aranda M."/>
            <person name="Li Y."/>
            <person name="Liew Y.J."/>
            <person name="Baumgarten S."/>
            <person name="Simakov O."/>
            <person name="Wilson M."/>
            <person name="Piel J."/>
            <person name="Ashoor H."/>
            <person name="Bougouffa S."/>
            <person name="Bajic V.B."/>
            <person name="Ryu T."/>
            <person name="Ravasi T."/>
            <person name="Bayer T."/>
            <person name="Micklem G."/>
            <person name="Kim H."/>
            <person name="Bhak J."/>
            <person name="Lajeunesse T.C."/>
            <person name="Voolstra C.R."/>
        </authorList>
    </citation>
    <scope>NUCLEOTIDE SEQUENCE [LARGE SCALE GENOMIC DNA]</scope>
    <source>
        <strain evidence="6 7">CCMP2467</strain>
    </source>
</reference>
<dbReference type="GO" id="GO:0004523">
    <property type="term" value="F:RNA-DNA hybrid ribonuclease activity"/>
    <property type="evidence" value="ECO:0007669"/>
    <property type="project" value="InterPro"/>
</dbReference>
<keyword evidence="1" id="KW-0479">Metal-binding</keyword>
<dbReference type="Proteomes" id="UP000186817">
    <property type="component" value="Unassembled WGS sequence"/>
</dbReference>
<dbReference type="InterPro" id="IPR002156">
    <property type="entry name" value="RNaseH_domain"/>
</dbReference>
<evidence type="ECO:0000256" key="1">
    <source>
        <dbReference type="PROSITE-ProRule" id="PRU00042"/>
    </source>
</evidence>
<proteinExistence type="predicted"/>
<accession>A0A1Q9C3B5</accession>
<keyword evidence="6" id="KW-0695">RNA-directed DNA polymerase</keyword>
<keyword evidence="1" id="KW-0862">Zinc</keyword>
<dbReference type="PROSITE" id="PS50879">
    <property type="entry name" value="RNASE_H_1"/>
    <property type="match status" value="1"/>
</dbReference>
<dbReference type="PROSITE" id="PS50157">
    <property type="entry name" value="ZINC_FINGER_C2H2_2"/>
    <property type="match status" value="1"/>
</dbReference>
<feature type="region of interest" description="Disordered" evidence="2">
    <location>
        <begin position="382"/>
        <end position="415"/>
    </location>
</feature>
<keyword evidence="7" id="KW-1185">Reference proteome</keyword>
<evidence type="ECO:0000256" key="2">
    <source>
        <dbReference type="SAM" id="MobiDB-lite"/>
    </source>
</evidence>
<dbReference type="Gene3D" id="3.30.420.10">
    <property type="entry name" value="Ribonuclease H-like superfamily/Ribonuclease H"/>
    <property type="match status" value="1"/>
</dbReference>
<feature type="domain" description="Reverse transcriptase" evidence="4">
    <location>
        <begin position="1488"/>
        <end position="1764"/>
    </location>
</feature>
<organism evidence="6 7">
    <name type="scientific">Symbiodinium microadriaticum</name>
    <name type="common">Dinoflagellate</name>
    <name type="synonym">Zooxanthella microadriatica</name>
    <dbReference type="NCBI Taxonomy" id="2951"/>
    <lineage>
        <taxon>Eukaryota</taxon>
        <taxon>Sar</taxon>
        <taxon>Alveolata</taxon>
        <taxon>Dinophyceae</taxon>
        <taxon>Suessiales</taxon>
        <taxon>Symbiodiniaceae</taxon>
        <taxon>Symbiodinium</taxon>
    </lineage>
</organism>
<comment type="caution">
    <text evidence="6">The sequence shown here is derived from an EMBL/GenBank/DDBJ whole genome shotgun (WGS) entry which is preliminary data.</text>
</comment>
<dbReference type="CDD" id="cd01650">
    <property type="entry name" value="RT_nLTR_like"/>
    <property type="match status" value="1"/>
</dbReference>
<dbReference type="GO" id="GO:0003676">
    <property type="term" value="F:nucleic acid binding"/>
    <property type="evidence" value="ECO:0007669"/>
    <property type="project" value="InterPro"/>
</dbReference>
<feature type="domain" description="RNase H type-1" evidence="5">
    <location>
        <begin position="1117"/>
        <end position="1264"/>
    </location>
</feature>
<dbReference type="GO" id="GO:0008270">
    <property type="term" value="F:zinc ion binding"/>
    <property type="evidence" value="ECO:0007669"/>
    <property type="project" value="UniProtKB-KW"/>
</dbReference>
<feature type="compositionally biased region" description="Polar residues" evidence="2">
    <location>
        <begin position="1262"/>
        <end position="1275"/>
    </location>
</feature>
<keyword evidence="1" id="KW-0863">Zinc-finger</keyword>
<feature type="compositionally biased region" description="Polar residues" evidence="2">
    <location>
        <begin position="390"/>
        <end position="400"/>
    </location>
</feature>
<dbReference type="InterPro" id="IPR012337">
    <property type="entry name" value="RNaseH-like_sf"/>
</dbReference>
<evidence type="ECO:0000259" key="4">
    <source>
        <dbReference type="PROSITE" id="PS50878"/>
    </source>
</evidence>
<dbReference type="EMBL" id="LSRX01001770">
    <property type="protein sequence ID" value="OLP77411.1"/>
    <property type="molecule type" value="Genomic_DNA"/>
</dbReference>
<feature type="region of interest" description="Disordered" evidence="2">
    <location>
        <begin position="2147"/>
        <end position="2183"/>
    </location>
</feature>
<evidence type="ECO:0000259" key="5">
    <source>
        <dbReference type="PROSITE" id="PS50879"/>
    </source>
</evidence>
<keyword evidence="6" id="KW-0548">Nucleotidyltransferase</keyword>